<gene>
    <name evidence="2" type="ORF">EYF80_046406</name>
</gene>
<sequence>MKNPLRPFPRCSRPDEETADPDGVWSVVAVAGGSQSGSKCKYHKYTPSNHDGLQIHQSAPTVKNI</sequence>
<dbReference type="Proteomes" id="UP000314294">
    <property type="component" value="Unassembled WGS sequence"/>
</dbReference>
<feature type="region of interest" description="Disordered" evidence="1">
    <location>
        <begin position="1"/>
        <end position="20"/>
    </location>
</feature>
<dbReference type="AlphaFoldDB" id="A0A4Z2FSM1"/>
<keyword evidence="3" id="KW-1185">Reference proteome</keyword>
<name>A0A4Z2FSM1_9TELE</name>
<evidence type="ECO:0000256" key="1">
    <source>
        <dbReference type="SAM" id="MobiDB-lite"/>
    </source>
</evidence>
<organism evidence="2 3">
    <name type="scientific">Liparis tanakae</name>
    <name type="common">Tanaka's snailfish</name>
    <dbReference type="NCBI Taxonomy" id="230148"/>
    <lineage>
        <taxon>Eukaryota</taxon>
        <taxon>Metazoa</taxon>
        <taxon>Chordata</taxon>
        <taxon>Craniata</taxon>
        <taxon>Vertebrata</taxon>
        <taxon>Euteleostomi</taxon>
        <taxon>Actinopterygii</taxon>
        <taxon>Neopterygii</taxon>
        <taxon>Teleostei</taxon>
        <taxon>Neoteleostei</taxon>
        <taxon>Acanthomorphata</taxon>
        <taxon>Eupercaria</taxon>
        <taxon>Perciformes</taxon>
        <taxon>Cottioidei</taxon>
        <taxon>Cottales</taxon>
        <taxon>Liparidae</taxon>
        <taxon>Liparis</taxon>
    </lineage>
</organism>
<protein>
    <submittedName>
        <fullName evidence="2">Uncharacterized protein</fullName>
    </submittedName>
</protein>
<proteinExistence type="predicted"/>
<comment type="caution">
    <text evidence="2">The sequence shown here is derived from an EMBL/GenBank/DDBJ whole genome shotgun (WGS) entry which is preliminary data.</text>
</comment>
<reference evidence="2 3" key="1">
    <citation type="submission" date="2019-03" db="EMBL/GenBank/DDBJ databases">
        <title>First draft genome of Liparis tanakae, snailfish: a comprehensive survey of snailfish specific genes.</title>
        <authorList>
            <person name="Kim W."/>
            <person name="Song I."/>
            <person name="Jeong J.-H."/>
            <person name="Kim D."/>
            <person name="Kim S."/>
            <person name="Ryu S."/>
            <person name="Song J.Y."/>
            <person name="Lee S.K."/>
        </authorList>
    </citation>
    <scope>NUCLEOTIDE SEQUENCE [LARGE SCALE GENOMIC DNA]</scope>
    <source>
        <tissue evidence="2">Muscle</tissue>
    </source>
</reference>
<evidence type="ECO:0000313" key="3">
    <source>
        <dbReference type="Proteomes" id="UP000314294"/>
    </source>
</evidence>
<dbReference type="EMBL" id="SRLO01000968">
    <property type="protein sequence ID" value="TNN43392.1"/>
    <property type="molecule type" value="Genomic_DNA"/>
</dbReference>
<accession>A0A4Z2FSM1</accession>
<evidence type="ECO:0000313" key="2">
    <source>
        <dbReference type="EMBL" id="TNN43392.1"/>
    </source>
</evidence>